<accession>W1Y3V2</accession>
<evidence type="ECO:0000313" key="1">
    <source>
        <dbReference type="EMBL" id="ETJ35789.1"/>
    </source>
</evidence>
<sequence>MAKSAPIKDHFMNNDVKSFNSTQNDICNICESTTTCNKNNHCSKKININKIGYCLYYRENKITEYELLTAYNPHFINTKVKGIRLQIEAMYYLNISHSTASDVLGFVTVSYPLEKLVMHILDEKAKLNGYIKRSSRKLAILKHIVKGYAPLEQKEVMFYLRSNGNSADGNLIERLRRDIYQATHSYKTEV</sequence>
<gene>
    <name evidence="1" type="ORF">Q604_UNBC09878G0014</name>
</gene>
<dbReference type="AlphaFoldDB" id="W1Y3V2"/>
<organism evidence="1">
    <name type="scientific">human gut metagenome</name>
    <dbReference type="NCBI Taxonomy" id="408170"/>
    <lineage>
        <taxon>unclassified sequences</taxon>
        <taxon>metagenomes</taxon>
        <taxon>organismal metagenomes</taxon>
    </lineage>
</organism>
<protein>
    <submittedName>
        <fullName evidence="1">Pathogenicity island protein</fullName>
    </submittedName>
</protein>
<name>W1Y3V2_9ZZZZ</name>
<reference evidence="1" key="1">
    <citation type="submission" date="2013-12" db="EMBL/GenBank/DDBJ databases">
        <title>A Varibaculum cambriense genome reconstructed from a premature infant gut community with otherwise low bacterial novelty that shifts toward anaerobic metabolism during the third week of life.</title>
        <authorList>
            <person name="Brown C.T."/>
            <person name="Sharon I."/>
            <person name="Thomas B.C."/>
            <person name="Castelle C.J."/>
            <person name="Morowitz M.J."/>
            <person name="Banfield J.F."/>
        </authorList>
    </citation>
    <scope>NUCLEOTIDE SEQUENCE</scope>
</reference>
<proteinExistence type="predicted"/>
<dbReference type="EMBL" id="AZMM01009878">
    <property type="protein sequence ID" value="ETJ35789.1"/>
    <property type="molecule type" value="Genomic_DNA"/>
</dbReference>
<comment type="caution">
    <text evidence="1">The sequence shown here is derived from an EMBL/GenBank/DDBJ whole genome shotgun (WGS) entry which is preliminary data.</text>
</comment>